<keyword evidence="5" id="KW-0678">Repressor</keyword>
<evidence type="ECO:0000259" key="8">
    <source>
        <dbReference type="Pfam" id="PF01619"/>
    </source>
</evidence>
<accession>A0A7G9L467</accession>
<dbReference type="KEGG" id="ssau:H8M03_03515"/>
<evidence type="ECO:0000256" key="6">
    <source>
        <dbReference type="PIRSR" id="PIRSR000197-1"/>
    </source>
</evidence>
<keyword evidence="5" id="KW-0285">Flavoprotein</keyword>
<comment type="catalytic activity">
    <reaction evidence="5">
        <text>L-proline + a quinone = (S)-1-pyrroline-5-carboxylate + a quinol + H(+)</text>
        <dbReference type="Rhea" id="RHEA:23784"/>
        <dbReference type="ChEBI" id="CHEBI:15378"/>
        <dbReference type="ChEBI" id="CHEBI:17388"/>
        <dbReference type="ChEBI" id="CHEBI:24646"/>
        <dbReference type="ChEBI" id="CHEBI:60039"/>
        <dbReference type="ChEBI" id="CHEBI:132124"/>
        <dbReference type="EC" id="1.5.5.2"/>
    </reaction>
</comment>
<dbReference type="Proteomes" id="UP000515861">
    <property type="component" value="Chromosome"/>
</dbReference>
<evidence type="ECO:0000256" key="3">
    <source>
        <dbReference type="ARBA" id="ARBA00023027"/>
    </source>
</evidence>
<evidence type="ECO:0000259" key="9">
    <source>
        <dbReference type="Pfam" id="PF14850"/>
    </source>
</evidence>
<dbReference type="InterPro" id="IPR002872">
    <property type="entry name" value="Proline_DH_dom"/>
</dbReference>
<dbReference type="Pfam" id="PF00171">
    <property type="entry name" value="Aldedh"/>
    <property type="match status" value="1"/>
</dbReference>
<dbReference type="SUPFAM" id="SSF81935">
    <property type="entry name" value="N-terminal domain of bifunctional PutA protein"/>
    <property type="match status" value="1"/>
</dbReference>
<comment type="cofactor">
    <cofactor evidence="5">
        <name>FAD</name>
        <dbReference type="ChEBI" id="CHEBI:57692"/>
    </cofactor>
</comment>
<dbReference type="NCBIfam" id="NF008869">
    <property type="entry name" value="PRK11904.1"/>
    <property type="match status" value="1"/>
</dbReference>
<dbReference type="GO" id="GO:0003677">
    <property type="term" value="F:DNA binding"/>
    <property type="evidence" value="ECO:0007669"/>
    <property type="project" value="UniProtKB-KW"/>
</dbReference>
<keyword evidence="11" id="KW-1185">Reference proteome</keyword>
<feature type="domain" description="Proline dehydrogenase PutA" evidence="9">
    <location>
        <begin position="80"/>
        <end position="193"/>
    </location>
</feature>
<comment type="function">
    <text evidence="5">Oxidizes proline to glutamate for use as a carbon and nitrogen source.</text>
</comment>
<dbReference type="InterPro" id="IPR025703">
    <property type="entry name" value="Bifunct_PutA"/>
</dbReference>
<dbReference type="InterPro" id="IPR016160">
    <property type="entry name" value="Ald_DH_CS_CYS"/>
</dbReference>
<dbReference type="GO" id="GO:0009898">
    <property type="term" value="C:cytoplasmic side of plasma membrane"/>
    <property type="evidence" value="ECO:0007669"/>
    <property type="project" value="TreeGrafter"/>
</dbReference>
<dbReference type="NCBIfam" id="TIGR01238">
    <property type="entry name" value="D1pyr5carbox3"/>
    <property type="match status" value="1"/>
</dbReference>
<dbReference type="InterPro" id="IPR050485">
    <property type="entry name" value="Proline_metab_enzyme"/>
</dbReference>
<dbReference type="InterPro" id="IPR016162">
    <property type="entry name" value="Ald_DH_N"/>
</dbReference>
<dbReference type="Gene3D" id="1.20.5.550">
    <property type="entry name" value="Single Helix bin"/>
    <property type="match status" value="1"/>
</dbReference>
<dbReference type="EMBL" id="CP060697">
    <property type="protein sequence ID" value="QNM83416.1"/>
    <property type="molecule type" value="Genomic_DNA"/>
</dbReference>
<dbReference type="AlphaFoldDB" id="A0A7G9L467"/>
<keyword evidence="5" id="KW-0274">FAD</keyword>
<sequence length="1065" mass="114521">MRVGQEVQALPRATGVADPAPGAAASIDRAAVGRAYRPDEEVVSAERLTQARLDPGQAREATKIARTLVKGMRAHKADGLDAFLATYDLGSDEGIALMCLAEALLRIPDAGTADDLIADKLGKAHWAEKLGESDSAFVNAATFSLLLTGKVLESANDRSDTWRAAIGRAVGRLGEPVIRTAVDQAMRILGKQFVFGRTIDEALRRAAPERKLGLTHSFDMLGEAARTMADADRYADSYRSALDRIAREASGGFASSPGISVKLSALHPRYEWSHADEAKAHILPVLRELAAKAAAADIHLTIDAEESDRLELQMDLLEALVADDALFATEWGGLGIAIQAYQKRALPLCEWTVELARRHGRKLMVRLVKGAYWDTEVKLAQVGGLSDYPVFTRKIATDVSYLACARVLLGAEEAIYPAFATHNANTIGQVKALAGSTPFEFQRLHGMGEELYAELAKLEAAIGDPQTPVRIYAPVGSHKELLAYLVRRLLENGANSSFVNRIADEDVSADELVRDPVAELDALASRRNPLIPLPNAIFGEARKNSAGVDLSDPLVREPLLGRLRAMESRTYEAAPTERSRGEHPIRRITSPHDDRIEVGIAHEATEGAIDRAMTAAAQAQPAWDALGGEARAALLDKAADLFEDERETFFSLCIREAGKTLPDAVLEVREAVDFLRYYASEARRQFSRPMPLPGPTGEVNELRLHGRGVWTCISPWNFPLAIFTGPVAAALAAGNAVMAKPAEQTPLIAGFALELMHKAGIPRAIVQLVPGDGKVGAALTSHRLTAGVAFTGSTDTARMIARSLADRTDGPIVPLVAETGGQNAMIVDSSALPEQVTRDVVASSFQSAGQRCSALRVLFVQDDVADDMIRMIAGAIQALAIGDPGKITTDVGPVIDAPARQALRRHLDWLDLHARKIIRAEVPVDLAEHGFFVPPAMYEIESLAQLTQENFGPVLHVVRWKSGQLDKVIEQINSTGYGLTLGLQSRIDTVAHYIEQHARVGNLYVNRNQIGAVVESQPFGGEGLSGTGPKAGGPHYVARFATERVTCIDTTAAGGNASLMAALEG</sequence>
<dbReference type="GO" id="GO:0003700">
    <property type="term" value="F:DNA-binding transcription factor activity"/>
    <property type="evidence" value="ECO:0007669"/>
    <property type="project" value="InterPro"/>
</dbReference>
<comment type="catalytic activity">
    <reaction evidence="4 5">
        <text>L-glutamate 5-semialdehyde + NAD(+) + H2O = L-glutamate + NADH + 2 H(+)</text>
        <dbReference type="Rhea" id="RHEA:30235"/>
        <dbReference type="ChEBI" id="CHEBI:15377"/>
        <dbReference type="ChEBI" id="CHEBI:15378"/>
        <dbReference type="ChEBI" id="CHEBI:29985"/>
        <dbReference type="ChEBI" id="CHEBI:57540"/>
        <dbReference type="ChEBI" id="CHEBI:57945"/>
        <dbReference type="ChEBI" id="CHEBI:58066"/>
        <dbReference type="EC" id="1.2.1.88"/>
    </reaction>
</comment>
<dbReference type="Gene3D" id="3.40.605.10">
    <property type="entry name" value="Aldehyde Dehydrogenase, Chain A, domain 1"/>
    <property type="match status" value="1"/>
</dbReference>
<evidence type="ECO:0000313" key="10">
    <source>
        <dbReference type="EMBL" id="QNM83416.1"/>
    </source>
</evidence>
<dbReference type="UniPathway" id="UPA00261">
    <property type="reaction ID" value="UER00373"/>
</dbReference>
<evidence type="ECO:0000256" key="1">
    <source>
        <dbReference type="ARBA" id="ARBA00004786"/>
    </source>
</evidence>
<comment type="pathway">
    <text evidence="5">Amino-acid degradation; L-proline degradation into L-glutamate; L-glutamate from L-proline: step 1/2.</text>
</comment>
<name>A0A7G9L467_9SPHN</name>
<comment type="similarity">
    <text evidence="5">In the C-terminal section; belongs to the aldehyde dehydrogenase family.</text>
</comment>
<dbReference type="EC" id="1.5.5.2" evidence="5"/>
<keyword evidence="5" id="KW-0642">Proline metabolism</keyword>
<dbReference type="InterPro" id="IPR024082">
    <property type="entry name" value="PRODH_PutA_dom_II"/>
</dbReference>
<evidence type="ECO:0000259" key="7">
    <source>
        <dbReference type="Pfam" id="PF00171"/>
    </source>
</evidence>
<dbReference type="Gene3D" id="3.40.309.10">
    <property type="entry name" value="Aldehyde Dehydrogenase, Chain A, domain 2"/>
    <property type="match status" value="1"/>
</dbReference>
<gene>
    <name evidence="10" type="primary">putA</name>
    <name evidence="10" type="ORF">H8M03_03515</name>
</gene>
<feature type="domain" description="Aldehyde dehydrogenase" evidence="7">
    <location>
        <begin position="588"/>
        <end position="1041"/>
    </location>
</feature>
<evidence type="ECO:0000256" key="2">
    <source>
        <dbReference type="ARBA" id="ARBA00023002"/>
    </source>
</evidence>
<feature type="active site" evidence="6">
    <location>
        <position position="818"/>
    </location>
</feature>
<dbReference type="CDD" id="cd07125">
    <property type="entry name" value="ALDH_PutA-P5CDH"/>
    <property type="match status" value="1"/>
</dbReference>
<feature type="active site" evidence="6">
    <location>
        <position position="852"/>
    </location>
</feature>
<dbReference type="GO" id="GO:0004657">
    <property type="term" value="F:proline dehydrogenase activity"/>
    <property type="evidence" value="ECO:0007669"/>
    <property type="project" value="UniProtKB-UniRule"/>
</dbReference>
<dbReference type="SUPFAM" id="SSF51730">
    <property type="entry name" value="FAD-linked oxidoreductase"/>
    <property type="match status" value="1"/>
</dbReference>
<dbReference type="InterPro" id="IPR024090">
    <property type="entry name" value="PRODH_PutA_dom_I"/>
</dbReference>
<dbReference type="PANTHER" id="PTHR42862">
    <property type="entry name" value="DELTA-1-PYRROLINE-5-CARBOXYLATE DEHYDROGENASE 1, ISOFORM A-RELATED"/>
    <property type="match status" value="1"/>
</dbReference>
<dbReference type="InterPro" id="IPR016161">
    <property type="entry name" value="Ald_DH/histidinol_DH"/>
</dbReference>
<dbReference type="PIRSF" id="PIRSF000197">
    <property type="entry name" value="Bifunct_PutA"/>
    <property type="match status" value="1"/>
</dbReference>
<dbReference type="Pfam" id="PF01619">
    <property type="entry name" value="Pro_dh"/>
    <property type="match status" value="1"/>
</dbReference>
<dbReference type="EC" id="1.2.1.88" evidence="5"/>
<keyword evidence="5" id="KW-0238">DNA-binding</keyword>
<dbReference type="Gene3D" id="3.20.20.220">
    <property type="match status" value="1"/>
</dbReference>
<dbReference type="InterPro" id="IPR015590">
    <property type="entry name" value="Aldehyde_DH_dom"/>
</dbReference>
<dbReference type="SUPFAM" id="SSF53720">
    <property type="entry name" value="ALDH-like"/>
    <property type="match status" value="1"/>
</dbReference>
<evidence type="ECO:0000256" key="5">
    <source>
        <dbReference type="PIRNR" id="PIRNR000197"/>
    </source>
</evidence>
<dbReference type="InterPro" id="IPR029041">
    <property type="entry name" value="FAD-linked_oxidoreductase-like"/>
</dbReference>
<keyword evidence="3 5" id="KW-0520">NAD</keyword>
<protein>
    <recommendedName>
        <fullName evidence="5">Bifunctional protein PutA</fullName>
    </recommendedName>
    <domain>
        <recommendedName>
            <fullName evidence="5">Proline dehydrogenase</fullName>
            <ecNumber evidence="5">1.5.5.2</ecNumber>
        </recommendedName>
        <alternativeName>
            <fullName evidence="5">Proline oxidase</fullName>
        </alternativeName>
    </domain>
    <domain>
        <recommendedName>
            <fullName evidence="5">Delta-1-pyrroline-5-carboxylate dehydrogenase</fullName>
            <shortName evidence="5">P5C dehydrogenase</shortName>
            <ecNumber evidence="5">1.2.1.88</ecNumber>
        </recommendedName>
        <alternativeName>
            <fullName evidence="5">L-glutamate gamma-semialdehyde dehydrogenase</fullName>
        </alternativeName>
    </domain>
</protein>
<dbReference type="InterPro" id="IPR005933">
    <property type="entry name" value="PutA_C"/>
</dbReference>
<feature type="domain" description="Proline dehydrogenase" evidence="8">
    <location>
        <begin position="203"/>
        <end position="501"/>
    </location>
</feature>
<dbReference type="Gene3D" id="1.20.5.460">
    <property type="entry name" value="Single helix bin"/>
    <property type="match status" value="1"/>
</dbReference>
<reference evidence="10 11" key="1">
    <citation type="submission" date="2020-08" db="EMBL/GenBank/DDBJ databases">
        <title>Sphingomonas sp. sand1-3 16S ribosomal RNA gene Genome sequencing and assembly.</title>
        <authorList>
            <person name="Kang M."/>
        </authorList>
    </citation>
    <scope>NUCLEOTIDE SEQUENCE [LARGE SCALE GENOMIC DNA]</scope>
    <source>
        <strain evidence="11">sand1-3</strain>
    </source>
</reference>
<dbReference type="PROSITE" id="PS00070">
    <property type="entry name" value="ALDEHYDE_DEHYDR_CYS"/>
    <property type="match status" value="1"/>
</dbReference>
<organism evidence="10 11">
    <name type="scientific">Sphingomonas sabuli</name>
    <dbReference type="NCBI Taxonomy" id="2764186"/>
    <lineage>
        <taxon>Bacteria</taxon>
        <taxon>Pseudomonadati</taxon>
        <taxon>Pseudomonadota</taxon>
        <taxon>Alphaproteobacteria</taxon>
        <taxon>Sphingomonadales</taxon>
        <taxon>Sphingomonadaceae</taxon>
        <taxon>Sphingomonas</taxon>
    </lineage>
</organism>
<keyword evidence="2 5" id="KW-0560">Oxidoreductase</keyword>
<dbReference type="GO" id="GO:0003842">
    <property type="term" value="F:L-glutamate gamma-semialdehyde dehydrogenase activity"/>
    <property type="evidence" value="ECO:0007669"/>
    <property type="project" value="UniProtKB-UniRule"/>
</dbReference>
<dbReference type="FunFam" id="3.40.309.10:FF:000005">
    <property type="entry name" value="1-pyrroline-5-carboxylate dehydrogenase 1"/>
    <property type="match status" value="1"/>
</dbReference>
<dbReference type="InterPro" id="IPR016163">
    <property type="entry name" value="Ald_DH_C"/>
</dbReference>
<dbReference type="InterPro" id="IPR024089">
    <property type="entry name" value="PRODH_PutA_dom_I/II"/>
</dbReference>
<comment type="pathway">
    <text evidence="1 5">Amino-acid degradation; L-proline degradation into L-glutamate; L-glutamate from L-proline: step 2/2.</text>
</comment>
<evidence type="ECO:0000256" key="4">
    <source>
        <dbReference type="ARBA" id="ARBA00048142"/>
    </source>
</evidence>
<dbReference type="PANTHER" id="PTHR42862:SF1">
    <property type="entry name" value="DELTA-1-PYRROLINE-5-CARBOXYLATE DEHYDROGENASE 2, ISOFORM A-RELATED"/>
    <property type="match status" value="1"/>
</dbReference>
<dbReference type="GO" id="GO:0010133">
    <property type="term" value="P:L-proline catabolic process to L-glutamate"/>
    <property type="evidence" value="ECO:0007669"/>
    <property type="project" value="UniProtKB-UniRule"/>
</dbReference>
<proteinExistence type="inferred from homology"/>
<evidence type="ECO:0000313" key="11">
    <source>
        <dbReference type="Proteomes" id="UP000515861"/>
    </source>
</evidence>
<comment type="similarity">
    <text evidence="5">In the N-terminal section; belongs to the proline dehydrogenase family.</text>
</comment>
<dbReference type="Pfam" id="PF14850">
    <property type="entry name" value="Pro_dh-DNA_bdg"/>
    <property type="match status" value="1"/>
</dbReference>
<keyword evidence="5" id="KW-0805">Transcription regulation</keyword>
<keyword evidence="5" id="KW-0804">Transcription</keyword>